<dbReference type="Gene3D" id="3.30.700.10">
    <property type="entry name" value="Glycoprotein, Type 4 Pilin"/>
    <property type="match status" value="1"/>
</dbReference>
<name>S0EYY1_CHTCT</name>
<organism evidence="3 4">
    <name type="scientific">Chthonomonas calidirosea (strain DSM 23976 / ICMP 18418 / T49)</name>
    <dbReference type="NCBI Taxonomy" id="1303518"/>
    <lineage>
        <taxon>Bacteria</taxon>
        <taxon>Bacillati</taxon>
        <taxon>Armatimonadota</taxon>
        <taxon>Chthonomonadia</taxon>
        <taxon>Chthonomonadales</taxon>
        <taxon>Chthonomonadaceae</taxon>
        <taxon>Chthonomonas</taxon>
    </lineage>
</organism>
<accession>S0EYY1</accession>
<keyword evidence="1" id="KW-0488">Methylation</keyword>
<evidence type="ECO:0000256" key="2">
    <source>
        <dbReference type="SAM" id="Phobius"/>
    </source>
</evidence>
<dbReference type="GO" id="GO:0015627">
    <property type="term" value="C:type II protein secretion system complex"/>
    <property type="evidence" value="ECO:0007669"/>
    <property type="project" value="InterPro"/>
</dbReference>
<evidence type="ECO:0000313" key="4">
    <source>
        <dbReference type="Proteomes" id="UP000014227"/>
    </source>
</evidence>
<dbReference type="InterPro" id="IPR000983">
    <property type="entry name" value="Bac_GSPG_pilin"/>
</dbReference>
<dbReference type="SUPFAM" id="SSF54523">
    <property type="entry name" value="Pili subunits"/>
    <property type="match status" value="1"/>
</dbReference>
<protein>
    <submittedName>
        <fullName evidence="3">Prepilin-type N-terminal cleavage/methylation domain</fullName>
    </submittedName>
</protein>
<reference evidence="4" key="1">
    <citation type="submission" date="2013-03" db="EMBL/GenBank/DDBJ databases">
        <title>Genome sequence of Chthonomonas calidirosea, the first sequenced genome from the Armatimonadetes phylum (formally candidate division OP10).</title>
        <authorList>
            <person name="Lee K.C.Y."/>
            <person name="Morgan X.C."/>
            <person name="Dunfield P.F."/>
            <person name="Tamas I."/>
            <person name="Houghton K.M."/>
            <person name="Vyssotski M."/>
            <person name="Ryan J.L.J."/>
            <person name="Lagutin K."/>
            <person name="McDonald I.R."/>
            <person name="Stott M.B."/>
        </authorList>
    </citation>
    <scope>NUCLEOTIDE SEQUENCE [LARGE SCALE GENOMIC DNA]</scope>
    <source>
        <strain evidence="4">DSM 23976 / ICMP 18418 / T49</strain>
    </source>
</reference>
<dbReference type="STRING" id="454171.CP488_02096"/>
<dbReference type="HOGENOM" id="CLU_041661_1_1_0"/>
<evidence type="ECO:0000313" key="3">
    <source>
        <dbReference type="EMBL" id="CCW35801.1"/>
    </source>
</evidence>
<dbReference type="InterPro" id="IPR045584">
    <property type="entry name" value="Pilin-like"/>
</dbReference>
<dbReference type="InParanoid" id="S0EYY1"/>
<dbReference type="EMBL" id="HF951689">
    <property type="protein sequence ID" value="CCW35801.1"/>
    <property type="molecule type" value="Genomic_DNA"/>
</dbReference>
<feature type="transmembrane region" description="Helical" evidence="2">
    <location>
        <begin position="12"/>
        <end position="36"/>
    </location>
</feature>
<dbReference type="RefSeq" id="WP_016483326.1">
    <property type="nucleotide sequence ID" value="NC_021487.1"/>
</dbReference>
<sequence length="302" mass="33434">MQQTQKTHRRAFTLIELLVVIAIIAILAAILFPVFAQARAQARKVTCLSNAKELGLALSMYVQDYDETFPLIFTPVYTSDPSTFAWSGSATTVSTAAWQNLVQPYIKNWGIFICPEDFLNHADPVNYVDPFLNYGIPPLSQIDGNPNWGDTYYGNTTDFSVHVAWQGLAGAFPDNGWSPSSITPTPSSKLAAISSAADMTLVSDASAADWWGATFGPGPWDSDFFHYCVTWFPAYQTQRFGPIGRHLQQNKTSCSYLRLSGGQIVVTFVDGHSKSMPIMNYFTKVKTSSGQLVYKYLWPTGM</sequence>
<evidence type="ECO:0000256" key="1">
    <source>
        <dbReference type="ARBA" id="ARBA00022481"/>
    </source>
</evidence>
<dbReference type="AlphaFoldDB" id="S0EYY1"/>
<keyword evidence="2" id="KW-0472">Membrane</keyword>
<dbReference type="PANTHER" id="PTHR30093">
    <property type="entry name" value="GENERAL SECRETION PATHWAY PROTEIN G"/>
    <property type="match status" value="1"/>
</dbReference>
<dbReference type="PRINTS" id="PR00813">
    <property type="entry name" value="BCTERIALGSPG"/>
</dbReference>
<dbReference type="PATRIC" id="fig|1303518.3.peg.2055"/>
<keyword evidence="2" id="KW-1133">Transmembrane helix</keyword>
<dbReference type="Pfam" id="PF07963">
    <property type="entry name" value="N_methyl"/>
    <property type="match status" value="1"/>
</dbReference>
<dbReference type="GO" id="GO:0015628">
    <property type="term" value="P:protein secretion by the type II secretion system"/>
    <property type="evidence" value="ECO:0007669"/>
    <property type="project" value="InterPro"/>
</dbReference>
<dbReference type="OrthoDB" id="269098at2"/>
<keyword evidence="4" id="KW-1185">Reference proteome</keyword>
<dbReference type="eggNOG" id="COG2165">
    <property type="taxonomic scope" value="Bacteria"/>
</dbReference>
<proteinExistence type="predicted"/>
<dbReference type="Proteomes" id="UP000014227">
    <property type="component" value="Chromosome I"/>
</dbReference>
<dbReference type="PANTHER" id="PTHR30093:SF2">
    <property type="entry name" value="TYPE II SECRETION SYSTEM PROTEIN H"/>
    <property type="match status" value="1"/>
</dbReference>
<keyword evidence="2" id="KW-0812">Transmembrane</keyword>
<dbReference type="InterPro" id="IPR012902">
    <property type="entry name" value="N_methyl_site"/>
</dbReference>
<gene>
    <name evidence="3" type="ORF">CCALI_01994</name>
</gene>
<dbReference type="KEGG" id="ccz:CCALI_01994"/>
<dbReference type="NCBIfam" id="TIGR02532">
    <property type="entry name" value="IV_pilin_GFxxxE"/>
    <property type="match status" value="1"/>
</dbReference>